<dbReference type="EMBL" id="HG996470">
    <property type="protein sequence ID" value="CAG1838037.1"/>
    <property type="molecule type" value="Genomic_DNA"/>
</dbReference>
<proteinExistence type="predicted"/>
<evidence type="ECO:0000313" key="1">
    <source>
        <dbReference type="EMBL" id="CAG1838037.1"/>
    </source>
</evidence>
<dbReference type="InParanoid" id="A0A804J2T2"/>
<dbReference type="Gramene" id="Ma05_t09850.1">
    <property type="protein sequence ID" value="Ma05_p09850.1"/>
    <property type="gene ID" value="Ma05_g09850"/>
</dbReference>
<reference evidence="1" key="1">
    <citation type="submission" date="2021-03" db="EMBL/GenBank/DDBJ databases">
        <authorList>
            <consortium name="Genoscope - CEA"/>
            <person name="William W."/>
        </authorList>
    </citation>
    <scope>NUCLEOTIDE SEQUENCE</scope>
    <source>
        <strain evidence="1">Doubled-haploid Pahang</strain>
    </source>
</reference>
<dbReference type="AlphaFoldDB" id="A0A804J2T2"/>
<name>A0A804J2T2_MUSAM</name>
<reference evidence="2" key="2">
    <citation type="submission" date="2021-05" db="UniProtKB">
        <authorList>
            <consortium name="EnsemblPlants"/>
        </authorList>
    </citation>
    <scope>IDENTIFICATION</scope>
    <source>
        <strain evidence="2">subsp. malaccensis</strain>
    </source>
</reference>
<protein>
    <submittedName>
        <fullName evidence="1">(wild Malaysian banana) hypothetical protein</fullName>
    </submittedName>
</protein>
<organism evidence="2 3">
    <name type="scientific">Musa acuminata subsp. malaccensis</name>
    <name type="common">Wild banana</name>
    <name type="synonym">Musa malaccensis</name>
    <dbReference type="NCBI Taxonomy" id="214687"/>
    <lineage>
        <taxon>Eukaryota</taxon>
        <taxon>Viridiplantae</taxon>
        <taxon>Streptophyta</taxon>
        <taxon>Embryophyta</taxon>
        <taxon>Tracheophyta</taxon>
        <taxon>Spermatophyta</taxon>
        <taxon>Magnoliopsida</taxon>
        <taxon>Liliopsida</taxon>
        <taxon>Zingiberales</taxon>
        <taxon>Musaceae</taxon>
        <taxon>Musa</taxon>
    </lineage>
</organism>
<evidence type="ECO:0000313" key="3">
    <source>
        <dbReference type="Proteomes" id="UP000012960"/>
    </source>
</evidence>
<evidence type="ECO:0000313" key="2">
    <source>
        <dbReference type="EnsemblPlants" id="Ma05_p09850.1"/>
    </source>
</evidence>
<dbReference type="Proteomes" id="UP000012960">
    <property type="component" value="Unplaced"/>
</dbReference>
<accession>A0A804J2T2</accession>
<dbReference type="EnsemblPlants" id="Ma05_t09850.1">
    <property type="protein sequence ID" value="Ma05_p09850.1"/>
    <property type="gene ID" value="Ma05_g09850"/>
</dbReference>
<sequence length="68" mass="7629">MIFAGSKSAPHVSCPKCNQHSASTVIFISTRVCTIVQVVRVDVTQLHDNYRLHLQNTLLVCIQQFMPC</sequence>
<gene>
    <name evidence="1" type="ORF">GSMUA_262140.1</name>
</gene>
<keyword evidence="3" id="KW-1185">Reference proteome</keyword>